<name>A0A9X2AU54_9GAMM</name>
<evidence type="ECO:0000313" key="6">
    <source>
        <dbReference type="Proteomes" id="UP001139682"/>
    </source>
</evidence>
<evidence type="ECO:0000256" key="2">
    <source>
        <dbReference type="ARBA" id="ARBA00023125"/>
    </source>
</evidence>
<dbReference type="Pfam" id="PF00196">
    <property type="entry name" value="GerE"/>
    <property type="match status" value="1"/>
</dbReference>
<dbReference type="CDD" id="cd06170">
    <property type="entry name" value="LuxR_C_like"/>
    <property type="match status" value="1"/>
</dbReference>
<reference evidence="5" key="1">
    <citation type="submission" date="2022-03" db="EMBL/GenBank/DDBJ databases">
        <title>Pseudomonas marianensis sp. nov., a marine bacterium isolated from deep-sea sediments of the Mariana Trench.</title>
        <authorList>
            <person name="Wei Y."/>
        </authorList>
    </citation>
    <scope>NUCLEOTIDE SEQUENCE</scope>
    <source>
        <strain evidence="5">PS1</strain>
    </source>
</reference>
<evidence type="ECO:0000313" key="5">
    <source>
        <dbReference type="EMBL" id="MCJ0972711.1"/>
    </source>
</evidence>
<accession>A0A9X2AU54</accession>
<keyword evidence="6" id="KW-1185">Reference proteome</keyword>
<dbReference type="GO" id="GO:0003677">
    <property type="term" value="F:DNA binding"/>
    <property type="evidence" value="ECO:0007669"/>
    <property type="project" value="UniProtKB-KW"/>
</dbReference>
<dbReference type="PANTHER" id="PTHR44688:SF16">
    <property type="entry name" value="DNA-BINDING TRANSCRIPTIONAL ACTIVATOR DEVR_DOSR"/>
    <property type="match status" value="1"/>
</dbReference>
<feature type="domain" description="HTH luxR-type" evidence="4">
    <location>
        <begin position="10"/>
        <end position="75"/>
    </location>
</feature>
<dbReference type="InterPro" id="IPR036388">
    <property type="entry name" value="WH-like_DNA-bd_sf"/>
</dbReference>
<keyword evidence="3" id="KW-0804">Transcription</keyword>
<dbReference type="InterPro" id="IPR000792">
    <property type="entry name" value="Tscrpt_reg_LuxR_C"/>
</dbReference>
<evidence type="ECO:0000256" key="1">
    <source>
        <dbReference type="ARBA" id="ARBA00023015"/>
    </source>
</evidence>
<dbReference type="RefSeq" id="WP_243604895.1">
    <property type="nucleotide sequence ID" value="NZ_JALGRD010000002.1"/>
</dbReference>
<dbReference type="InterPro" id="IPR016032">
    <property type="entry name" value="Sig_transdc_resp-reg_C-effctor"/>
</dbReference>
<keyword evidence="2" id="KW-0238">DNA-binding</keyword>
<dbReference type="PROSITE" id="PS50043">
    <property type="entry name" value="HTH_LUXR_2"/>
    <property type="match status" value="1"/>
</dbReference>
<dbReference type="PANTHER" id="PTHR44688">
    <property type="entry name" value="DNA-BINDING TRANSCRIPTIONAL ACTIVATOR DEVR_DOSR"/>
    <property type="match status" value="1"/>
</dbReference>
<keyword evidence="1" id="KW-0805">Transcription regulation</keyword>
<dbReference type="PRINTS" id="PR00038">
    <property type="entry name" value="HTHLUXR"/>
</dbReference>
<comment type="caution">
    <text evidence="5">The sequence shown here is derived from an EMBL/GenBank/DDBJ whole genome shotgun (WGS) entry which is preliminary data.</text>
</comment>
<dbReference type="SMART" id="SM00421">
    <property type="entry name" value="HTH_LUXR"/>
    <property type="match status" value="1"/>
</dbReference>
<organism evidence="5 6">
    <name type="scientific">Stutzerimonas marianensis</name>
    <dbReference type="NCBI Taxonomy" id="2929513"/>
    <lineage>
        <taxon>Bacteria</taxon>
        <taxon>Pseudomonadati</taxon>
        <taxon>Pseudomonadota</taxon>
        <taxon>Gammaproteobacteria</taxon>
        <taxon>Pseudomonadales</taxon>
        <taxon>Pseudomonadaceae</taxon>
        <taxon>Stutzerimonas</taxon>
    </lineage>
</organism>
<protein>
    <submittedName>
        <fullName evidence="5">Helix-turn-helix transcriptional regulator</fullName>
    </submittedName>
</protein>
<dbReference type="EMBL" id="JALGRD010000002">
    <property type="protein sequence ID" value="MCJ0972711.1"/>
    <property type="molecule type" value="Genomic_DNA"/>
</dbReference>
<sequence length="125" mass="13748">MDVFTHGNWQGFTDRGLSERELECTVLAACGLTNKEIAKAMGIAPDTVKKRIQTAMYRLDVPRRAALVAEAMRKAVIAPLVLLLAICEVAPHQQFQTRPVRTPAAVKRVARIGREISQPLMLVAA</sequence>
<proteinExistence type="predicted"/>
<dbReference type="SUPFAM" id="SSF46894">
    <property type="entry name" value="C-terminal effector domain of the bipartite response regulators"/>
    <property type="match status" value="1"/>
</dbReference>
<evidence type="ECO:0000256" key="3">
    <source>
        <dbReference type="ARBA" id="ARBA00023163"/>
    </source>
</evidence>
<dbReference type="AlphaFoldDB" id="A0A9X2AU54"/>
<dbReference type="Proteomes" id="UP001139682">
    <property type="component" value="Unassembled WGS sequence"/>
</dbReference>
<gene>
    <name evidence="5" type="ORF">MST27_04935</name>
</gene>
<dbReference type="Gene3D" id="1.10.10.10">
    <property type="entry name" value="Winged helix-like DNA-binding domain superfamily/Winged helix DNA-binding domain"/>
    <property type="match status" value="1"/>
</dbReference>
<dbReference type="GO" id="GO:0006355">
    <property type="term" value="P:regulation of DNA-templated transcription"/>
    <property type="evidence" value="ECO:0007669"/>
    <property type="project" value="InterPro"/>
</dbReference>
<evidence type="ECO:0000259" key="4">
    <source>
        <dbReference type="PROSITE" id="PS50043"/>
    </source>
</evidence>